<dbReference type="Gene3D" id="3.60.10.10">
    <property type="entry name" value="Endonuclease/exonuclease/phosphatase"/>
    <property type="match status" value="1"/>
</dbReference>
<accession>A0A2W1N0I4</accession>
<name>A0A2W1N0I4_9FLAO</name>
<dbReference type="PANTHER" id="PTHR42834">
    <property type="entry name" value="ENDONUCLEASE/EXONUCLEASE/PHOSPHATASE FAMILY PROTEIN (AFU_ORTHOLOGUE AFUA_3G09210)"/>
    <property type="match status" value="1"/>
</dbReference>
<dbReference type="RefSeq" id="WP_111063868.1">
    <property type="nucleotide sequence ID" value="NZ_JBHUCU010000005.1"/>
</dbReference>
<dbReference type="InterPro" id="IPR005135">
    <property type="entry name" value="Endo/exonuclease/phosphatase"/>
</dbReference>
<dbReference type="InterPro" id="IPR036691">
    <property type="entry name" value="Endo/exonu/phosph_ase_sf"/>
</dbReference>
<dbReference type="PANTHER" id="PTHR42834:SF1">
    <property type="entry name" value="ENDONUCLEASE_EXONUCLEASE_PHOSPHATASE FAMILY PROTEIN (AFU_ORTHOLOGUE AFUA_3G09210)"/>
    <property type="match status" value="1"/>
</dbReference>
<proteinExistence type="predicted"/>
<evidence type="ECO:0000259" key="1">
    <source>
        <dbReference type="Pfam" id="PF19580"/>
    </source>
</evidence>
<dbReference type="Proteomes" id="UP000249248">
    <property type="component" value="Unassembled WGS sequence"/>
</dbReference>
<gene>
    <name evidence="2" type="ORF">DNU06_12905</name>
</gene>
<feature type="domain" description="Endonuclease/exonuclease/phosphatase" evidence="1">
    <location>
        <begin position="34"/>
        <end position="341"/>
    </location>
</feature>
<organism evidence="2 3">
    <name type="scientific">Putridiphycobacter roseus</name>
    <dbReference type="NCBI Taxonomy" id="2219161"/>
    <lineage>
        <taxon>Bacteria</taxon>
        <taxon>Pseudomonadati</taxon>
        <taxon>Bacteroidota</taxon>
        <taxon>Flavobacteriia</taxon>
        <taxon>Flavobacteriales</taxon>
        <taxon>Crocinitomicaceae</taxon>
        <taxon>Putridiphycobacter</taxon>
    </lineage>
</organism>
<dbReference type="AlphaFoldDB" id="A0A2W1N0I4"/>
<reference evidence="2 3" key="1">
    <citation type="submission" date="2018-06" db="EMBL/GenBank/DDBJ databases">
        <title>The draft genome sequence of Crocinitomix sp. SM1701.</title>
        <authorList>
            <person name="Zhang X."/>
        </authorList>
    </citation>
    <scope>NUCLEOTIDE SEQUENCE [LARGE SCALE GENOMIC DNA]</scope>
    <source>
        <strain evidence="2 3">SM1701</strain>
    </source>
</reference>
<evidence type="ECO:0000313" key="2">
    <source>
        <dbReference type="EMBL" id="PZE16441.1"/>
    </source>
</evidence>
<dbReference type="EMBL" id="QKSB01000008">
    <property type="protein sequence ID" value="PZE16441.1"/>
    <property type="molecule type" value="Genomic_DNA"/>
</dbReference>
<dbReference type="OrthoDB" id="9802724at2"/>
<dbReference type="SUPFAM" id="SSF56219">
    <property type="entry name" value="DNase I-like"/>
    <property type="match status" value="1"/>
</dbReference>
<evidence type="ECO:0000313" key="3">
    <source>
        <dbReference type="Proteomes" id="UP000249248"/>
    </source>
</evidence>
<dbReference type="Pfam" id="PF19580">
    <property type="entry name" value="Exo_endo_phos_3"/>
    <property type="match status" value="1"/>
</dbReference>
<dbReference type="GO" id="GO:0003824">
    <property type="term" value="F:catalytic activity"/>
    <property type="evidence" value="ECO:0007669"/>
    <property type="project" value="InterPro"/>
</dbReference>
<protein>
    <recommendedName>
        <fullName evidence="1">Endonuclease/exonuclease/phosphatase domain-containing protein</fullName>
    </recommendedName>
</protein>
<sequence>MSTAKTILCLTVFIGQVFFMHGQNPQASKSGIRIMFYNVENLFHPSDDPLKKDEEFTPDGTRYWTNYRYWTKLKQIAQNIIAIGEWEPPAIVGLCEVENIQCLNDLVHNTPLKAFDYKIIHQESKDNRGIDVAFIYRPAFFPLINFHSFVLNFPDQSRSSRDILMLSGLVGKDTLHCFVNHWPSRYGGQLATAPKRGYAALVLKSKIDSIQRGNPNANILAMGDFNDYPNDVSLSEILAAHKDSTSLKYNELINLSWQFVSKTGTNKYQHEWHVLDQFIINKKLMTAGNSLHTDFELIKIFSPEWLLEPEKDGFGKKPYRTYMGYKYQGGFSDHLPIYLDIMINK</sequence>
<keyword evidence="3" id="KW-1185">Reference proteome</keyword>
<comment type="caution">
    <text evidence="2">The sequence shown here is derived from an EMBL/GenBank/DDBJ whole genome shotgun (WGS) entry which is preliminary data.</text>
</comment>